<feature type="compositionally biased region" description="Basic and acidic residues" evidence="2">
    <location>
        <begin position="183"/>
        <end position="197"/>
    </location>
</feature>
<dbReference type="OrthoDB" id="333551at2759"/>
<dbReference type="EMBL" id="ML170163">
    <property type="protein sequence ID" value="TDL25507.1"/>
    <property type="molecule type" value="Genomic_DNA"/>
</dbReference>
<dbReference type="Pfam" id="PF13300">
    <property type="entry name" value="DUF4078"/>
    <property type="match status" value="1"/>
</dbReference>
<feature type="compositionally biased region" description="Basic and acidic residues" evidence="2">
    <location>
        <begin position="283"/>
        <end position="293"/>
    </location>
</feature>
<feature type="region of interest" description="Disordered" evidence="2">
    <location>
        <begin position="146"/>
        <end position="223"/>
    </location>
</feature>
<evidence type="ECO:0000256" key="2">
    <source>
        <dbReference type="SAM" id="MobiDB-lite"/>
    </source>
</evidence>
<feature type="compositionally biased region" description="Polar residues" evidence="2">
    <location>
        <begin position="392"/>
        <end position="407"/>
    </location>
</feature>
<evidence type="ECO:0000313" key="3">
    <source>
        <dbReference type="EMBL" id="TDL25507.1"/>
    </source>
</evidence>
<gene>
    <name evidence="3" type="ORF">BD410DRAFT_595768</name>
</gene>
<dbReference type="STRING" id="50990.A0A4Y7QCU1"/>
<dbReference type="PANTHER" id="PTHR15885:SF1">
    <property type="entry name" value="COILED-COIL DOMAIN-CONTAINING PROTEIN 174"/>
    <property type="match status" value="1"/>
</dbReference>
<feature type="compositionally biased region" description="Polar residues" evidence="2">
    <location>
        <begin position="351"/>
        <end position="373"/>
    </location>
</feature>
<dbReference type="AlphaFoldDB" id="A0A4Y7QCU1"/>
<protein>
    <recommendedName>
        <fullName evidence="5">Coiled-coil domain-containing protein 174</fullName>
    </recommendedName>
</protein>
<feature type="compositionally biased region" description="Basic and acidic residues" evidence="2">
    <location>
        <begin position="315"/>
        <end position="344"/>
    </location>
</feature>
<evidence type="ECO:0000256" key="1">
    <source>
        <dbReference type="ARBA" id="ARBA00023054"/>
    </source>
</evidence>
<feature type="compositionally biased region" description="Basic and acidic residues" evidence="2">
    <location>
        <begin position="166"/>
        <end position="176"/>
    </location>
</feature>
<dbReference type="GO" id="GO:0005634">
    <property type="term" value="C:nucleus"/>
    <property type="evidence" value="ECO:0007669"/>
    <property type="project" value="TreeGrafter"/>
</dbReference>
<accession>A0A4Y7QCU1</accession>
<evidence type="ECO:0008006" key="5">
    <source>
        <dbReference type="Google" id="ProtNLM"/>
    </source>
</evidence>
<organism evidence="3 4">
    <name type="scientific">Rickenella mellea</name>
    <dbReference type="NCBI Taxonomy" id="50990"/>
    <lineage>
        <taxon>Eukaryota</taxon>
        <taxon>Fungi</taxon>
        <taxon>Dikarya</taxon>
        <taxon>Basidiomycota</taxon>
        <taxon>Agaricomycotina</taxon>
        <taxon>Agaricomycetes</taxon>
        <taxon>Hymenochaetales</taxon>
        <taxon>Rickenellaceae</taxon>
        <taxon>Rickenella</taxon>
    </lineage>
</organism>
<name>A0A4Y7QCU1_9AGAM</name>
<dbReference type="PANTHER" id="PTHR15885">
    <property type="entry name" value="COILED-COIL DOMAIN-CONTAINING PROTEIN 174"/>
    <property type="match status" value="1"/>
</dbReference>
<evidence type="ECO:0000313" key="4">
    <source>
        <dbReference type="Proteomes" id="UP000294933"/>
    </source>
</evidence>
<feature type="region of interest" description="Disordered" evidence="2">
    <location>
        <begin position="283"/>
        <end position="412"/>
    </location>
</feature>
<dbReference type="InterPro" id="IPR025066">
    <property type="entry name" value="CCDC174-like"/>
</dbReference>
<dbReference type="VEuPathDB" id="FungiDB:BD410DRAFT_595768"/>
<sequence>MILAMEGGRVRTRSATKGNCLLPLQMHKARAAGVSASSFLDLKAELSKHESELAKSKASGKAKYVAGNVKHPDKKPTTWARKNKGVASRAARDIELEEVGRPTIEHARAALERKAKIYEKLRKGKTGGLNDKQYDHLLVDFDQRAADYSSASESEDEGESSTAPKAIDDERAKNDPMVEYEDEFGRIRTSRRSEVPRDLAPPAAEEEDPEFDPYVIHNPQNHFPVFEPSEERVASIAEAASESANPLETHYDATREVRAKGAAFYTFSGDEETRKRQMDELRAARDETGRTRQDLGAVDVKPGEIEGMVAPLQEGHTEAETTVRSRAMEKRKRELEERRKLLDAKRRKVNTKVNSDVASTDGPSKMQAGSVSEGSRDPFATLEDQVGHAAARTSQSKGKNPTSTATLSAADDFLAQLERDIVRKTTS</sequence>
<keyword evidence="4" id="KW-1185">Reference proteome</keyword>
<keyword evidence="1" id="KW-0175">Coiled coil</keyword>
<reference evidence="3 4" key="1">
    <citation type="submission" date="2018-06" db="EMBL/GenBank/DDBJ databases">
        <title>A transcriptomic atlas of mushroom development highlights an independent origin of complex multicellularity.</title>
        <authorList>
            <consortium name="DOE Joint Genome Institute"/>
            <person name="Krizsan K."/>
            <person name="Almasi E."/>
            <person name="Merenyi Z."/>
            <person name="Sahu N."/>
            <person name="Viragh M."/>
            <person name="Koszo T."/>
            <person name="Mondo S."/>
            <person name="Kiss B."/>
            <person name="Balint B."/>
            <person name="Kues U."/>
            <person name="Barry K."/>
            <person name="Hegedus J.C."/>
            <person name="Henrissat B."/>
            <person name="Johnson J."/>
            <person name="Lipzen A."/>
            <person name="Ohm R."/>
            <person name="Nagy I."/>
            <person name="Pangilinan J."/>
            <person name="Yan J."/>
            <person name="Xiong Y."/>
            <person name="Grigoriev I.V."/>
            <person name="Hibbett D.S."/>
            <person name="Nagy L.G."/>
        </authorList>
    </citation>
    <scope>NUCLEOTIDE SEQUENCE [LARGE SCALE GENOMIC DNA]</scope>
    <source>
        <strain evidence="3 4">SZMC22713</strain>
    </source>
</reference>
<dbReference type="Proteomes" id="UP000294933">
    <property type="component" value="Unassembled WGS sequence"/>
</dbReference>
<proteinExistence type="predicted"/>